<dbReference type="OrthoDB" id="9776488at2"/>
<dbReference type="PANTHER" id="PTHR11113">
    <property type="entry name" value="N-ACETYLGLUCOSAMINE-6-PHOSPHATE DEACETYLASE"/>
    <property type="match status" value="1"/>
</dbReference>
<keyword evidence="4 5" id="KW-0119">Carbohydrate metabolism</keyword>
<dbReference type="PIRSF" id="PIRSF038994">
    <property type="entry name" value="NagA"/>
    <property type="match status" value="1"/>
</dbReference>
<evidence type="ECO:0000256" key="7">
    <source>
        <dbReference type="PIRSR" id="PIRSR038994-2"/>
    </source>
</evidence>
<dbReference type="InterPro" id="IPR032466">
    <property type="entry name" value="Metal_Hydrolase"/>
</dbReference>
<feature type="binding site" evidence="8">
    <location>
        <position position="148"/>
    </location>
    <ligand>
        <name>Zn(2+)</name>
        <dbReference type="ChEBI" id="CHEBI:29105"/>
    </ligand>
</feature>
<keyword evidence="2 8" id="KW-0479">Metal-binding</keyword>
<feature type="binding site" evidence="8">
    <location>
        <position position="213"/>
    </location>
    <ligand>
        <name>Zn(2+)</name>
        <dbReference type="ChEBI" id="CHEBI:29105"/>
    </ligand>
</feature>
<dbReference type="PANTHER" id="PTHR11113:SF14">
    <property type="entry name" value="N-ACETYLGLUCOSAMINE-6-PHOSPHATE DEACETYLASE"/>
    <property type="match status" value="1"/>
</dbReference>
<evidence type="ECO:0000313" key="11">
    <source>
        <dbReference type="EMBL" id="TDW99574.1"/>
    </source>
</evidence>
<feature type="binding site" evidence="7">
    <location>
        <position position="245"/>
    </location>
    <ligand>
        <name>substrate</name>
    </ligand>
</feature>
<evidence type="ECO:0000256" key="2">
    <source>
        <dbReference type="ARBA" id="ARBA00022723"/>
    </source>
</evidence>
<dbReference type="Proteomes" id="UP000294498">
    <property type="component" value="Unassembled WGS sequence"/>
</dbReference>
<proteinExistence type="inferred from homology"/>
<dbReference type="InterPro" id="IPR003764">
    <property type="entry name" value="GlcNAc_6-P_deAcase"/>
</dbReference>
<evidence type="ECO:0000256" key="8">
    <source>
        <dbReference type="PIRSR" id="PIRSR038994-3"/>
    </source>
</evidence>
<protein>
    <submittedName>
        <fullName evidence="11">N-acetylglucosamine 6-phosphate deacetylase</fullName>
    </submittedName>
</protein>
<feature type="binding site" evidence="7">
    <location>
        <position position="269"/>
    </location>
    <ligand>
        <name>substrate</name>
    </ligand>
</feature>
<feature type="domain" description="Amidohydrolase-related" evidence="10">
    <location>
        <begin position="73"/>
        <end position="388"/>
    </location>
</feature>
<feature type="binding site" evidence="7">
    <location>
        <begin position="317"/>
        <end position="319"/>
    </location>
    <ligand>
        <name>substrate</name>
    </ligand>
</feature>
<comment type="caution">
    <text evidence="11">The sequence shown here is derived from an EMBL/GenBank/DDBJ whole genome shotgun (WGS) entry which is preliminary data.</text>
</comment>
<evidence type="ECO:0000313" key="12">
    <source>
        <dbReference type="Proteomes" id="UP000294498"/>
    </source>
</evidence>
<sequence length="390" mass="41708">MKTIFYNGTIHTGTKTLTGHVLVTAGATIREIRPAESLAESPADGYAQSTAAQPGAGSEPPRLIDLAGGHLAPAFIDLQLYGGLDHLFSDHPSVTAIDATYRYCLQGGAAYFQPTMATQTDALMEQAIAAVRAYKTGGGKGVLGLHLEGPYINPVKRGAHREEYIQRPDAKKLQALLDKSGGFLTMMTLAPERCDEEIVRQLAEAGVVVSAGHTNATYEEAQKGFSWGIPAATHLFNAMSPLSHRAPGMVGALLHDTPVPVSVVADGHHVDFAVIAIAKRLLGEKLFLITDAVTENQQGSYQHQLQGDKYILPDGTLSGSALTMIKAVQNCVEHIGIPLDEALRMASLYPARVMGLEARLGTIAPNKEATLVWFDDNYEVKKVFVSGEPA</sequence>
<organism evidence="11 12">
    <name type="scientific">Dinghuibacter silviterrae</name>
    <dbReference type="NCBI Taxonomy" id="1539049"/>
    <lineage>
        <taxon>Bacteria</taxon>
        <taxon>Pseudomonadati</taxon>
        <taxon>Bacteroidota</taxon>
        <taxon>Chitinophagia</taxon>
        <taxon>Chitinophagales</taxon>
        <taxon>Chitinophagaceae</taxon>
        <taxon>Dinghuibacter</taxon>
    </lineage>
</organism>
<keyword evidence="3 5" id="KW-0378">Hydrolase</keyword>
<name>A0A4R8DQA1_9BACT</name>
<evidence type="ECO:0000259" key="10">
    <source>
        <dbReference type="Pfam" id="PF01979"/>
    </source>
</evidence>
<dbReference type="SUPFAM" id="SSF51338">
    <property type="entry name" value="Composite domain of metallo-dependent hydrolases"/>
    <property type="match status" value="1"/>
</dbReference>
<evidence type="ECO:0000256" key="6">
    <source>
        <dbReference type="PIRSR" id="PIRSR038994-1"/>
    </source>
</evidence>
<comment type="cofactor">
    <cofactor evidence="8">
        <name>a divalent metal cation</name>
        <dbReference type="ChEBI" id="CHEBI:60240"/>
    </cofactor>
    <text evidence="8">Binds 1 divalent metal cation per subunit.</text>
</comment>
<accession>A0A4R8DQA1</accession>
<dbReference type="GO" id="GO:0006046">
    <property type="term" value="P:N-acetylglucosamine catabolic process"/>
    <property type="evidence" value="ECO:0007669"/>
    <property type="project" value="TreeGrafter"/>
</dbReference>
<feature type="active site" description="Proton donor/acceptor" evidence="6">
    <location>
        <position position="291"/>
    </location>
</feature>
<comment type="similarity">
    <text evidence="1 5">Belongs to the metallo-dependent hydrolases superfamily. NagA family.</text>
</comment>
<feature type="binding site" evidence="7">
    <location>
        <position position="159"/>
    </location>
    <ligand>
        <name>substrate</name>
    </ligand>
</feature>
<dbReference type="InterPro" id="IPR011059">
    <property type="entry name" value="Metal-dep_hydrolase_composite"/>
</dbReference>
<feature type="region of interest" description="Disordered" evidence="9">
    <location>
        <begin position="37"/>
        <end position="60"/>
    </location>
</feature>
<feature type="binding site" evidence="8">
    <location>
        <position position="234"/>
    </location>
    <ligand>
        <name>Zn(2+)</name>
        <dbReference type="ChEBI" id="CHEBI:29105"/>
    </ligand>
</feature>
<dbReference type="EMBL" id="SODV01000001">
    <property type="protein sequence ID" value="TDW99574.1"/>
    <property type="molecule type" value="Genomic_DNA"/>
</dbReference>
<dbReference type="RefSeq" id="WP_133990387.1">
    <property type="nucleotide sequence ID" value="NZ_SODV01000001.1"/>
</dbReference>
<reference evidence="11 12" key="1">
    <citation type="submission" date="2019-03" db="EMBL/GenBank/DDBJ databases">
        <title>Genomic Encyclopedia of Type Strains, Phase IV (KMG-IV): sequencing the most valuable type-strain genomes for metagenomic binning, comparative biology and taxonomic classification.</title>
        <authorList>
            <person name="Goeker M."/>
        </authorList>
    </citation>
    <scope>NUCLEOTIDE SEQUENCE [LARGE SCALE GENOMIC DNA]</scope>
    <source>
        <strain evidence="11 12">DSM 100059</strain>
    </source>
</reference>
<evidence type="ECO:0000256" key="9">
    <source>
        <dbReference type="SAM" id="MobiDB-lite"/>
    </source>
</evidence>
<evidence type="ECO:0000256" key="3">
    <source>
        <dbReference type="ARBA" id="ARBA00022801"/>
    </source>
</evidence>
<evidence type="ECO:0000256" key="4">
    <source>
        <dbReference type="ARBA" id="ARBA00023277"/>
    </source>
</evidence>
<evidence type="ECO:0000256" key="5">
    <source>
        <dbReference type="PIRNR" id="PIRNR038994"/>
    </source>
</evidence>
<dbReference type="SUPFAM" id="SSF51556">
    <property type="entry name" value="Metallo-dependent hydrolases"/>
    <property type="match status" value="1"/>
</dbReference>
<dbReference type="Gene3D" id="3.20.20.140">
    <property type="entry name" value="Metal-dependent hydrolases"/>
    <property type="match status" value="1"/>
</dbReference>
<gene>
    <name evidence="11" type="ORF">EDB95_0584</name>
</gene>
<keyword evidence="12" id="KW-1185">Reference proteome</keyword>
<dbReference type="Gene3D" id="2.30.40.10">
    <property type="entry name" value="Urease, subunit C, domain 1"/>
    <property type="match status" value="1"/>
</dbReference>
<feature type="binding site" evidence="7">
    <location>
        <begin position="237"/>
        <end position="238"/>
    </location>
    <ligand>
        <name>substrate</name>
    </ligand>
</feature>
<dbReference type="Pfam" id="PF01979">
    <property type="entry name" value="Amidohydro_1"/>
    <property type="match status" value="1"/>
</dbReference>
<dbReference type="InterPro" id="IPR006680">
    <property type="entry name" value="Amidohydro-rel"/>
</dbReference>
<dbReference type="GO" id="GO:0046872">
    <property type="term" value="F:metal ion binding"/>
    <property type="evidence" value="ECO:0007669"/>
    <property type="project" value="UniProtKB-KW"/>
</dbReference>
<dbReference type="AlphaFoldDB" id="A0A4R8DQA1"/>
<dbReference type="NCBIfam" id="TIGR00221">
    <property type="entry name" value="nagA"/>
    <property type="match status" value="1"/>
</dbReference>
<dbReference type="GO" id="GO:0008448">
    <property type="term" value="F:N-acetylglucosamine-6-phosphate deacetylase activity"/>
    <property type="evidence" value="ECO:0007669"/>
    <property type="project" value="InterPro"/>
</dbReference>
<evidence type="ECO:0000256" key="1">
    <source>
        <dbReference type="ARBA" id="ARBA00010716"/>
    </source>
</evidence>